<accession>A0A4Y6UM38</accession>
<protein>
    <submittedName>
        <fullName evidence="1">Uncharacterized protein</fullName>
    </submittedName>
</protein>
<reference evidence="1 2" key="1">
    <citation type="submission" date="2019-03" db="EMBL/GenBank/DDBJ databases">
        <title>The complete genome sequence of Swingsia samuiensis NBRC107927(T).</title>
        <authorList>
            <person name="Chua K.-O."/>
            <person name="Chan K.-G."/>
            <person name="See-Too W.-S."/>
        </authorList>
    </citation>
    <scope>NUCLEOTIDE SEQUENCE [LARGE SCALE GENOMIC DNA]</scope>
    <source>
        <strain evidence="1 2">AH83</strain>
    </source>
</reference>
<organism evidence="1 2">
    <name type="scientific">Swingsia samuiensis</name>
    <dbReference type="NCBI Taxonomy" id="1293412"/>
    <lineage>
        <taxon>Bacteria</taxon>
        <taxon>Pseudomonadati</taxon>
        <taxon>Pseudomonadota</taxon>
        <taxon>Alphaproteobacteria</taxon>
        <taxon>Acetobacterales</taxon>
        <taxon>Acetobacteraceae</taxon>
        <taxon>Swingsia</taxon>
    </lineage>
</organism>
<sequence length="149" mass="15988">MKEIEWSPTSGADAGKKFVITRMSAFAADKWARHTIKALIQAGVKVPPSGIKAGLLGMSGLAMNIFGYMDNEECDKAFEALMKCAKIVRAGTVPSEILDADIDDAETLVKLREEAFKLHVDFFKAAAYQISPLVAALTPQGDTANPQAA</sequence>
<gene>
    <name evidence="1" type="ORF">E3D00_07390</name>
</gene>
<dbReference type="EMBL" id="CP038141">
    <property type="protein sequence ID" value="QDH17407.1"/>
    <property type="molecule type" value="Genomic_DNA"/>
</dbReference>
<proteinExistence type="predicted"/>
<dbReference type="KEGG" id="ssam:E3D00_07390"/>
<dbReference type="OrthoDB" id="7281890at2"/>
<name>A0A4Y6UM38_9PROT</name>
<evidence type="ECO:0000313" key="1">
    <source>
        <dbReference type="EMBL" id="QDH17407.1"/>
    </source>
</evidence>
<evidence type="ECO:0000313" key="2">
    <source>
        <dbReference type="Proteomes" id="UP000316313"/>
    </source>
</evidence>
<dbReference type="Proteomes" id="UP000316313">
    <property type="component" value="Chromosome"/>
</dbReference>
<dbReference type="AlphaFoldDB" id="A0A4Y6UM38"/>
<keyword evidence="2" id="KW-1185">Reference proteome</keyword>
<dbReference type="RefSeq" id="WP_141461327.1">
    <property type="nucleotide sequence ID" value="NZ_CP038141.1"/>
</dbReference>